<dbReference type="Proteomes" id="UP000016935">
    <property type="component" value="Unassembled WGS sequence"/>
</dbReference>
<dbReference type="RefSeq" id="XP_008029782.1">
    <property type="nucleotide sequence ID" value="XM_008031591.1"/>
</dbReference>
<feature type="region of interest" description="Disordered" evidence="1">
    <location>
        <begin position="91"/>
        <end position="142"/>
    </location>
</feature>
<evidence type="ECO:0000313" key="3">
    <source>
        <dbReference type="EMBL" id="EOA82760.1"/>
    </source>
</evidence>
<gene>
    <name evidence="3" type="ORF">SETTUDRAFT_156438</name>
</gene>
<keyword evidence="4" id="KW-1185">Reference proteome</keyword>
<protein>
    <submittedName>
        <fullName evidence="3">Uncharacterized protein</fullName>
    </submittedName>
</protein>
<dbReference type="EMBL" id="KB908844">
    <property type="protein sequence ID" value="EOA82760.1"/>
    <property type="molecule type" value="Genomic_DNA"/>
</dbReference>
<evidence type="ECO:0000256" key="2">
    <source>
        <dbReference type="SAM" id="SignalP"/>
    </source>
</evidence>
<dbReference type="eggNOG" id="ENOG502R94Y">
    <property type="taxonomic scope" value="Eukaryota"/>
</dbReference>
<dbReference type="AlphaFoldDB" id="R0IBI0"/>
<reference evidence="3 4" key="2">
    <citation type="journal article" date="2013" name="PLoS Genet.">
        <title>Comparative genome structure, secondary metabolite, and effector coding capacity across Cochliobolus pathogens.</title>
        <authorList>
            <person name="Condon B.J."/>
            <person name="Leng Y."/>
            <person name="Wu D."/>
            <person name="Bushley K.E."/>
            <person name="Ohm R.A."/>
            <person name="Otillar R."/>
            <person name="Martin J."/>
            <person name="Schackwitz W."/>
            <person name="Grimwood J."/>
            <person name="MohdZainudin N."/>
            <person name="Xue C."/>
            <person name="Wang R."/>
            <person name="Manning V.A."/>
            <person name="Dhillon B."/>
            <person name="Tu Z.J."/>
            <person name="Steffenson B.J."/>
            <person name="Salamov A."/>
            <person name="Sun H."/>
            <person name="Lowry S."/>
            <person name="LaButti K."/>
            <person name="Han J."/>
            <person name="Copeland A."/>
            <person name="Lindquist E."/>
            <person name="Barry K."/>
            <person name="Schmutz J."/>
            <person name="Baker S.E."/>
            <person name="Ciuffetti L.M."/>
            <person name="Grigoriev I.V."/>
            <person name="Zhong S."/>
            <person name="Turgeon B.G."/>
        </authorList>
    </citation>
    <scope>NUCLEOTIDE SEQUENCE [LARGE SCALE GENOMIC DNA]</scope>
    <source>
        <strain evidence="4">28A</strain>
    </source>
</reference>
<reference evidence="3 4" key="1">
    <citation type="journal article" date="2012" name="PLoS Pathog.">
        <title>Diverse lifestyles and strategies of plant pathogenesis encoded in the genomes of eighteen Dothideomycetes fungi.</title>
        <authorList>
            <person name="Ohm R.A."/>
            <person name="Feau N."/>
            <person name="Henrissat B."/>
            <person name="Schoch C.L."/>
            <person name="Horwitz B.A."/>
            <person name="Barry K.W."/>
            <person name="Condon B.J."/>
            <person name="Copeland A.C."/>
            <person name="Dhillon B."/>
            <person name="Glaser F."/>
            <person name="Hesse C.N."/>
            <person name="Kosti I."/>
            <person name="LaButti K."/>
            <person name="Lindquist E.A."/>
            <person name="Lucas S."/>
            <person name="Salamov A.A."/>
            <person name="Bradshaw R.E."/>
            <person name="Ciuffetti L."/>
            <person name="Hamelin R.C."/>
            <person name="Kema G.H.J."/>
            <person name="Lawrence C."/>
            <person name="Scott J.A."/>
            <person name="Spatafora J.W."/>
            <person name="Turgeon B.G."/>
            <person name="de Wit P.J.G.M."/>
            <person name="Zhong S."/>
            <person name="Goodwin S.B."/>
            <person name="Grigoriev I.V."/>
        </authorList>
    </citation>
    <scope>NUCLEOTIDE SEQUENCE [LARGE SCALE GENOMIC DNA]</scope>
    <source>
        <strain evidence="4">28A</strain>
    </source>
</reference>
<sequence length="181" mass="18636">MLFHIQTLTIASLFSTLATSRPFGPAGLRPMVPRGKSYAVVNVGGDSPTAPPPATSIVKMTTTVEVVQPGKTITKEVTATVVEPYPVAAPTSCSNSSSISMSSSSASSSAPSPSTPCTTPLPTPTSAPAGSPAQNISTPIETPKPIIVTVTVSEDGPTQYYDNGMWHTYYEIKTFDGGAAS</sequence>
<evidence type="ECO:0000313" key="4">
    <source>
        <dbReference type="Proteomes" id="UP000016935"/>
    </source>
</evidence>
<name>R0IBI0_EXST2</name>
<dbReference type="HOGENOM" id="CLU_1489880_0_0_1"/>
<evidence type="ECO:0000256" key="1">
    <source>
        <dbReference type="SAM" id="MobiDB-lite"/>
    </source>
</evidence>
<feature type="compositionally biased region" description="Low complexity" evidence="1">
    <location>
        <begin position="91"/>
        <end position="118"/>
    </location>
</feature>
<keyword evidence="2" id="KW-0732">Signal</keyword>
<feature type="signal peptide" evidence="2">
    <location>
        <begin position="1"/>
        <end position="20"/>
    </location>
</feature>
<dbReference type="STRING" id="671987.R0IBI0"/>
<accession>R0IBI0</accession>
<dbReference type="GeneID" id="19397622"/>
<proteinExistence type="predicted"/>
<organism evidence="3 4">
    <name type="scientific">Exserohilum turcicum (strain 28A)</name>
    <name type="common">Northern leaf blight fungus</name>
    <name type="synonym">Setosphaeria turcica</name>
    <dbReference type="NCBI Taxonomy" id="671987"/>
    <lineage>
        <taxon>Eukaryota</taxon>
        <taxon>Fungi</taxon>
        <taxon>Dikarya</taxon>
        <taxon>Ascomycota</taxon>
        <taxon>Pezizomycotina</taxon>
        <taxon>Dothideomycetes</taxon>
        <taxon>Pleosporomycetidae</taxon>
        <taxon>Pleosporales</taxon>
        <taxon>Pleosporineae</taxon>
        <taxon>Pleosporaceae</taxon>
        <taxon>Exserohilum</taxon>
    </lineage>
</organism>
<dbReference type="OrthoDB" id="3798369at2759"/>
<feature type="chain" id="PRO_5004342270" evidence="2">
    <location>
        <begin position="21"/>
        <end position="181"/>
    </location>
</feature>